<sequence>MDAASQSSFVWWNCCGDGTCPVQMLKPKLRSCRIQ</sequence>
<dbReference type="Gramene" id="Ma01_t18320.1">
    <property type="protein sequence ID" value="Ma01_p18320.1"/>
    <property type="gene ID" value="Ma01_g18320"/>
</dbReference>
<accession>A0A804HVK3</accession>
<evidence type="ECO:0000313" key="2">
    <source>
        <dbReference type="EnsemblPlants" id="Ma01_p18320.1"/>
    </source>
</evidence>
<name>A0A804HVK3_MUSAM</name>
<dbReference type="EMBL" id="HG996466">
    <property type="protein sequence ID" value="CAG1859897.1"/>
    <property type="molecule type" value="Genomic_DNA"/>
</dbReference>
<proteinExistence type="predicted"/>
<dbReference type="Proteomes" id="UP000012960">
    <property type="component" value="Unplaced"/>
</dbReference>
<organism evidence="2 3">
    <name type="scientific">Musa acuminata subsp. malaccensis</name>
    <name type="common">Wild banana</name>
    <name type="synonym">Musa malaccensis</name>
    <dbReference type="NCBI Taxonomy" id="214687"/>
    <lineage>
        <taxon>Eukaryota</taxon>
        <taxon>Viridiplantae</taxon>
        <taxon>Streptophyta</taxon>
        <taxon>Embryophyta</taxon>
        <taxon>Tracheophyta</taxon>
        <taxon>Spermatophyta</taxon>
        <taxon>Magnoliopsida</taxon>
        <taxon>Liliopsida</taxon>
        <taxon>Zingiberales</taxon>
        <taxon>Musaceae</taxon>
        <taxon>Musa</taxon>
    </lineage>
</organism>
<protein>
    <submittedName>
        <fullName evidence="1">(wild Malaysian banana) hypothetical protein</fullName>
    </submittedName>
</protein>
<dbReference type="InParanoid" id="A0A804HVK3"/>
<gene>
    <name evidence="1" type="ORF">GSMUA_301920.1</name>
</gene>
<evidence type="ECO:0000313" key="3">
    <source>
        <dbReference type="Proteomes" id="UP000012960"/>
    </source>
</evidence>
<reference evidence="1" key="1">
    <citation type="submission" date="2021-03" db="EMBL/GenBank/DDBJ databases">
        <authorList>
            <consortium name="Genoscope - CEA"/>
            <person name="William W."/>
        </authorList>
    </citation>
    <scope>NUCLEOTIDE SEQUENCE</scope>
    <source>
        <strain evidence="1">Doubled-haploid Pahang</strain>
    </source>
</reference>
<reference evidence="2" key="2">
    <citation type="submission" date="2021-05" db="UniProtKB">
        <authorList>
            <consortium name="EnsemblPlants"/>
        </authorList>
    </citation>
    <scope>IDENTIFICATION</scope>
    <source>
        <strain evidence="2">subsp. malaccensis</strain>
    </source>
</reference>
<evidence type="ECO:0000313" key="1">
    <source>
        <dbReference type="EMBL" id="CAG1859897.1"/>
    </source>
</evidence>
<keyword evidence="3" id="KW-1185">Reference proteome</keyword>
<dbReference type="EnsemblPlants" id="Ma01_t18320.1">
    <property type="protein sequence ID" value="Ma01_p18320.1"/>
    <property type="gene ID" value="Ma01_g18320"/>
</dbReference>
<dbReference type="AlphaFoldDB" id="A0A804HVK3"/>